<evidence type="ECO:0000313" key="2">
    <source>
        <dbReference type="Proteomes" id="UP001163603"/>
    </source>
</evidence>
<dbReference type="Proteomes" id="UP001163603">
    <property type="component" value="Chromosome 8"/>
</dbReference>
<comment type="caution">
    <text evidence="1">The sequence shown here is derived from an EMBL/GenBank/DDBJ whole genome shotgun (WGS) entry which is preliminary data.</text>
</comment>
<organism evidence="1 2">
    <name type="scientific">Pistacia integerrima</name>
    <dbReference type="NCBI Taxonomy" id="434235"/>
    <lineage>
        <taxon>Eukaryota</taxon>
        <taxon>Viridiplantae</taxon>
        <taxon>Streptophyta</taxon>
        <taxon>Embryophyta</taxon>
        <taxon>Tracheophyta</taxon>
        <taxon>Spermatophyta</taxon>
        <taxon>Magnoliopsida</taxon>
        <taxon>eudicotyledons</taxon>
        <taxon>Gunneridae</taxon>
        <taxon>Pentapetalae</taxon>
        <taxon>rosids</taxon>
        <taxon>malvids</taxon>
        <taxon>Sapindales</taxon>
        <taxon>Anacardiaceae</taxon>
        <taxon>Pistacia</taxon>
    </lineage>
</organism>
<keyword evidence="2" id="KW-1185">Reference proteome</keyword>
<accession>A0ACC0YB65</accession>
<reference evidence="2" key="1">
    <citation type="journal article" date="2023" name="G3 (Bethesda)">
        <title>Genome assembly and association tests identify interacting loci associated with vigor, precocity, and sex in interspecific pistachio rootstocks.</title>
        <authorList>
            <person name="Palmer W."/>
            <person name="Jacygrad E."/>
            <person name="Sagayaradj S."/>
            <person name="Cavanaugh K."/>
            <person name="Han R."/>
            <person name="Bertier L."/>
            <person name="Beede B."/>
            <person name="Kafkas S."/>
            <person name="Golino D."/>
            <person name="Preece J."/>
            <person name="Michelmore R."/>
        </authorList>
    </citation>
    <scope>NUCLEOTIDE SEQUENCE [LARGE SCALE GENOMIC DNA]</scope>
</reference>
<evidence type="ECO:0000313" key="1">
    <source>
        <dbReference type="EMBL" id="KAJ0031773.1"/>
    </source>
</evidence>
<proteinExistence type="predicted"/>
<dbReference type="EMBL" id="CM047743">
    <property type="protein sequence ID" value="KAJ0031773.1"/>
    <property type="molecule type" value="Genomic_DNA"/>
</dbReference>
<sequence length="502" mass="57144">MMKWSARPMSGATKRFNVKVKLLKLDGFCADETEKTMIVETKWKGPKSVFAPFYLPSSSKLRRSRTSQKLLNKGESIVEWDDEFENICDFSVVSKDGSYGPWNVSFKVLSGDGEESQTKLTVLGKAYLNLAEVAATMESQVERKVPITSKVGGLGSEATLLVCVSFTEVRNSQDSPGLVQNSTESDKGDAFFKVMMGLTGYKKKKKGKKSQRDQASSCESDDLDGLAGNESTVTKDKANKELNSRTVSESRPSSDTQLEPQPDRKEGFFSWKRRRLNFITHKKKEEPLSKKTNDNKISDDETNHVDRQRNVDSNTPELIPDAIAFSSGCYEFCNWEERVVERESMWRGCLHSVSCSHCPHWLHLNQDFMPTRSELDRLITQGSSDWRKLCNNETYTNFFPDKHFDLETVLEAGLQPINVLPDKSFTGFFSPDKFECLQGAMSFDEIWDEINENAEDYQPGIYIVSWNDHFFVLKVETDAYYIIDSLGERLFEGCNQAYILKF</sequence>
<name>A0ACC0YB65_9ROSI</name>
<protein>
    <submittedName>
        <fullName evidence="1">Uncharacterized protein</fullName>
    </submittedName>
</protein>
<gene>
    <name evidence="1" type="ORF">Pint_12397</name>
</gene>